<evidence type="ECO:0000256" key="1">
    <source>
        <dbReference type="ARBA" id="ARBA00007447"/>
    </source>
</evidence>
<dbReference type="PANTHER" id="PTHR13683:SF827">
    <property type="entry name" value="PEPTIDASE A1 DOMAIN-CONTAINING PROTEIN"/>
    <property type="match status" value="1"/>
</dbReference>
<dbReference type="SUPFAM" id="SSF50630">
    <property type="entry name" value="Acid proteases"/>
    <property type="match status" value="1"/>
</dbReference>
<dbReference type="Pfam" id="PF02458">
    <property type="entry name" value="Transferase"/>
    <property type="match status" value="1"/>
</dbReference>
<comment type="caution">
    <text evidence="3">The sequence shown here is derived from an EMBL/GenBank/DDBJ whole genome shotgun (WGS) entry which is preliminary data.</text>
</comment>
<accession>A0A9D5C2Y6</accession>
<dbReference type="OrthoDB" id="630709at2759"/>
<name>A0A9D5C2Y6_9LILI</name>
<dbReference type="EMBL" id="JAGGNH010000008">
    <property type="protein sequence ID" value="KAJ0965741.1"/>
    <property type="molecule type" value="Genomic_DNA"/>
</dbReference>
<dbReference type="PROSITE" id="PS00141">
    <property type="entry name" value="ASP_PROTEASE"/>
    <property type="match status" value="1"/>
</dbReference>
<organism evidence="3 4">
    <name type="scientific">Dioscorea zingiberensis</name>
    <dbReference type="NCBI Taxonomy" id="325984"/>
    <lineage>
        <taxon>Eukaryota</taxon>
        <taxon>Viridiplantae</taxon>
        <taxon>Streptophyta</taxon>
        <taxon>Embryophyta</taxon>
        <taxon>Tracheophyta</taxon>
        <taxon>Spermatophyta</taxon>
        <taxon>Magnoliopsida</taxon>
        <taxon>Liliopsida</taxon>
        <taxon>Dioscoreales</taxon>
        <taxon>Dioscoreaceae</taxon>
        <taxon>Dioscorea</taxon>
    </lineage>
</organism>
<dbReference type="Pfam" id="PF14543">
    <property type="entry name" value="TAXi_N"/>
    <property type="match status" value="1"/>
</dbReference>
<dbReference type="InterPro" id="IPR023213">
    <property type="entry name" value="CAT-like_dom_sf"/>
</dbReference>
<dbReference type="InterPro" id="IPR032861">
    <property type="entry name" value="TAXi_N"/>
</dbReference>
<dbReference type="GO" id="GO:0006508">
    <property type="term" value="P:proteolysis"/>
    <property type="evidence" value="ECO:0007669"/>
    <property type="project" value="InterPro"/>
</dbReference>
<dbReference type="InterPro" id="IPR033121">
    <property type="entry name" value="PEPTIDASE_A1"/>
</dbReference>
<keyword evidence="4" id="KW-1185">Reference proteome</keyword>
<dbReference type="InterPro" id="IPR001461">
    <property type="entry name" value="Aspartic_peptidase_A1"/>
</dbReference>
<evidence type="ECO:0000313" key="3">
    <source>
        <dbReference type="EMBL" id="KAJ0965741.1"/>
    </source>
</evidence>
<reference evidence="3" key="2">
    <citation type="journal article" date="2022" name="Hortic Res">
        <title>The genome of Dioscorea zingiberensis sheds light on the biosynthesis, origin and evolution of the medicinally important diosgenin saponins.</title>
        <authorList>
            <person name="Li Y."/>
            <person name="Tan C."/>
            <person name="Li Z."/>
            <person name="Guo J."/>
            <person name="Li S."/>
            <person name="Chen X."/>
            <person name="Wang C."/>
            <person name="Dai X."/>
            <person name="Yang H."/>
            <person name="Song W."/>
            <person name="Hou L."/>
            <person name="Xu J."/>
            <person name="Tong Z."/>
            <person name="Xu A."/>
            <person name="Yuan X."/>
            <person name="Wang W."/>
            <person name="Yang Q."/>
            <person name="Chen L."/>
            <person name="Sun Z."/>
            <person name="Wang K."/>
            <person name="Pan B."/>
            <person name="Chen J."/>
            <person name="Bao Y."/>
            <person name="Liu F."/>
            <person name="Qi X."/>
            <person name="Gang D.R."/>
            <person name="Wen J."/>
            <person name="Li J."/>
        </authorList>
    </citation>
    <scope>NUCLEOTIDE SEQUENCE</scope>
    <source>
        <strain evidence="3">Dzin_1.0</strain>
    </source>
</reference>
<dbReference type="CDD" id="cd05471">
    <property type="entry name" value="pepsin_like"/>
    <property type="match status" value="1"/>
</dbReference>
<proteinExistence type="inferred from homology"/>
<dbReference type="PROSITE" id="PS51767">
    <property type="entry name" value="PEPTIDASE_A1"/>
    <property type="match status" value="1"/>
</dbReference>
<evidence type="ECO:0000259" key="2">
    <source>
        <dbReference type="PROSITE" id="PS51767"/>
    </source>
</evidence>
<sequence length="436" mass="47533">MKMAARTWTATPRALDLFSVARTHGIVEGFCDFRPSPVVWQLLVPSVTEPERYQSSSFSRSHCASLSVTPTVRFNHVELTCDELYTKRISLEDLGQACETMILTISKDQLNSLKHGFNGERNLTTSKAVAVHLWRTACKARELADEQDTRLFFGADARARLQPPLPKGYIGNAVVRVSANLQVRALVSKPFELGVAKIEETVNMDIEVKRIIRDVVPLNDANDDGEEGIKDGEDPPILAFGPVELSSNITAESKLSPDISVSSMKSSNVVNSFQNQKWKLNDGRAQEGSSSMEVQILLSSGAKLSTLNYVVTVELGGRKMTVIVDTGSDLTWVQCKPCTSCYNQQDPVFDPSASPSYRSIPCNSSSCDSLTLATGNSGICSIDQQSCSYSLSYGDGSYSHGVLSSDSINLGSMLVNNFIFGCVVRVTGDSLEELRV</sequence>
<reference evidence="3" key="1">
    <citation type="submission" date="2021-03" db="EMBL/GenBank/DDBJ databases">
        <authorList>
            <person name="Li Z."/>
            <person name="Yang C."/>
        </authorList>
    </citation>
    <scope>NUCLEOTIDE SEQUENCE</scope>
    <source>
        <strain evidence="3">Dzin_1.0</strain>
        <tissue evidence="3">Leaf</tissue>
    </source>
</reference>
<dbReference type="InterPro" id="IPR021109">
    <property type="entry name" value="Peptidase_aspartic_dom_sf"/>
</dbReference>
<protein>
    <recommendedName>
        <fullName evidence="2">Peptidase A1 domain-containing protein</fullName>
    </recommendedName>
</protein>
<dbReference type="Gene3D" id="3.30.559.10">
    <property type="entry name" value="Chloramphenicol acetyltransferase-like domain"/>
    <property type="match status" value="1"/>
</dbReference>
<dbReference type="AlphaFoldDB" id="A0A9D5C2Y6"/>
<dbReference type="Proteomes" id="UP001085076">
    <property type="component" value="Miscellaneous, Linkage group lg08"/>
</dbReference>
<gene>
    <name evidence="3" type="ORF">J5N97_026879</name>
</gene>
<dbReference type="InterPro" id="IPR001969">
    <property type="entry name" value="Aspartic_peptidase_AS"/>
</dbReference>
<dbReference type="Gene3D" id="2.40.70.10">
    <property type="entry name" value="Acid Proteases"/>
    <property type="match status" value="1"/>
</dbReference>
<evidence type="ECO:0000313" key="4">
    <source>
        <dbReference type="Proteomes" id="UP001085076"/>
    </source>
</evidence>
<dbReference type="PANTHER" id="PTHR13683">
    <property type="entry name" value="ASPARTYL PROTEASES"/>
    <property type="match status" value="1"/>
</dbReference>
<comment type="similarity">
    <text evidence="1">Belongs to the peptidase A1 family.</text>
</comment>
<dbReference type="InterPro" id="IPR034164">
    <property type="entry name" value="Pepsin-like_dom"/>
</dbReference>
<dbReference type="GO" id="GO:0004190">
    <property type="term" value="F:aspartic-type endopeptidase activity"/>
    <property type="evidence" value="ECO:0007669"/>
    <property type="project" value="InterPro"/>
</dbReference>
<feature type="domain" description="Peptidase A1" evidence="2">
    <location>
        <begin position="309"/>
        <end position="436"/>
    </location>
</feature>